<evidence type="ECO:0000256" key="1">
    <source>
        <dbReference type="SAM" id="Phobius"/>
    </source>
</evidence>
<name>W5Y2H7_9CORY</name>
<keyword evidence="1" id="KW-1133">Transmembrane helix</keyword>
<dbReference type="EMBL" id="CP004353">
    <property type="protein sequence ID" value="AHI23134.1"/>
    <property type="molecule type" value="Genomic_DNA"/>
</dbReference>
<evidence type="ECO:0000313" key="2">
    <source>
        <dbReference type="EMBL" id="AHI23134.1"/>
    </source>
</evidence>
<sequence length="67" mass="6888">MSEAILAQNASAGSYLLVYIMFLVAGLLVGGAWTTYKHDNKVLSIVLGACAVMAAAAGILWAVGIFA</sequence>
<dbReference type="KEGG" id="cvt:B843_08745"/>
<protein>
    <submittedName>
        <fullName evidence="2">Uncharacterized protein</fullName>
    </submittedName>
</protein>
<dbReference type="PATRIC" id="fig|1224164.3.peg.1764"/>
<dbReference type="HOGENOM" id="CLU_198864_0_0_11"/>
<organism evidence="2 3">
    <name type="scientific">Corynebacterium vitaeruminis DSM 20294</name>
    <dbReference type="NCBI Taxonomy" id="1224164"/>
    <lineage>
        <taxon>Bacteria</taxon>
        <taxon>Bacillati</taxon>
        <taxon>Actinomycetota</taxon>
        <taxon>Actinomycetes</taxon>
        <taxon>Mycobacteriales</taxon>
        <taxon>Corynebacteriaceae</taxon>
        <taxon>Corynebacterium</taxon>
    </lineage>
</organism>
<dbReference type="AlphaFoldDB" id="W5Y2H7"/>
<keyword evidence="1" id="KW-0472">Membrane</keyword>
<evidence type="ECO:0000313" key="3">
    <source>
        <dbReference type="Proteomes" id="UP000019222"/>
    </source>
</evidence>
<keyword evidence="1" id="KW-0812">Transmembrane</keyword>
<keyword evidence="3" id="KW-1185">Reference proteome</keyword>
<proteinExistence type="predicted"/>
<feature type="transmembrane region" description="Helical" evidence="1">
    <location>
        <begin position="42"/>
        <end position="66"/>
    </location>
</feature>
<dbReference type="RefSeq" id="WP_025253152.1">
    <property type="nucleotide sequence ID" value="NZ_CP004353.1"/>
</dbReference>
<accession>W5Y2H7</accession>
<dbReference type="STRING" id="1224164.B843_08745"/>
<feature type="transmembrane region" description="Helical" evidence="1">
    <location>
        <begin position="12"/>
        <end position="36"/>
    </location>
</feature>
<gene>
    <name evidence="2" type="ORF">B843_08745</name>
</gene>
<dbReference type="Proteomes" id="UP000019222">
    <property type="component" value="Chromosome"/>
</dbReference>
<reference evidence="2 3" key="1">
    <citation type="submission" date="2013-02" db="EMBL/GenBank/DDBJ databases">
        <title>The complete genome sequence of Corynebacterium vitaeruminis DSM 20294.</title>
        <authorList>
            <person name="Ruckert C."/>
            <person name="Albersmeier A."/>
            <person name="Kalinowski J."/>
        </authorList>
    </citation>
    <scope>NUCLEOTIDE SEQUENCE [LARGE SCALE GENOMIC DNA]</scope>
    <source>
        <strain evidence="3">ATCC 10234</strain>
    </source>
</reference>